<evidence type="ECO:0000256" key="6">
    <source>
        <dbReference type="ARBA" id="ARBA00023136"/>
    </source>
</evidence>
<dbReference type="GO" id="GO:0046513">
    <property type="term" value="P:ceramide biosynthetic process"/>
    <property type="evidence" value="ECO:0007669"/>
    <property type="project" value="InterPro"/>
</dbReference>
<gene>
    <name evidence="11" type="ORF">KIK155_LOCUS23129</name>
</gene>
<keyword evidence="6 7" id="KW-0472">Membrane</keyword>
<dbReference type="PANTHER" id="PTHR12560">
    <property type="entry name" value="LONGEVITY ASSURANCE FACTOR 1 LAG1"/>
    <property type="match status" value="1"/>
</dbReference>
<comment type="caution">
    <text evidence="11">The sequence shown here is derived from an EMBL/GenBank/DDBJ whole genome shotgun (WGS) entry which is preliminary data.</text>
</comment>
<comment type="pathway">
    <text evidence="2">Lipid metabolism; sphingolipid metabolism.</text>
</comment>
<dbReference type="GO" id="GO:0016020">
    <property type="term" value="C:membrane"/>
    <property type="evidence" value="ECO:0007669"/>
    <property type="project" value="UniProtKB-SubCell"/>
</dbReference>
<dbReference type="PROSITE" id="PS50922">
    <property type="entry name" value="TLC"/>
    <property type="match status" value="1"/>
</dbReference>
<evidence type="ECO:0000256" key="7">
    <source>
        <dbReference type="PROSITE-ProRule" id="PRU00205"/>
    </source>
</evidence>
<feature type="transmembrane region" description="Helical" evidence="9">
    <location>
        <begin position="183"/>
        <end position="201"/>
    </location>
</feature>
<feature type="transmembrane region" description="Helical" evidence="9">
    <location>
        <begin position="157"/>
        <end position="176"/>
    </location>
</feature>
<sequence>MAHPYMSTEANEGLTGNFSMSPSYIDLLIDLRRTVMWYYSPTMWRDYVFPTSLINGFTRQCYFQQNDIYYTLLIAVFITLIRYAFESCISTLLISRLNLIEMNKKKIPESAWKCFLYTFTWSYCFYLVRYRYDYFDQPYLIWDDWSPEMLIPFDIKLLYFVECGFYVHSIYATIFMDLKRKDYLIMLLHHVLTIALISLSYCTRYHKIGLLVFFMHDITDIFLEATKLMRYIIVRQGGQKYHMWYHASHGSFGIFVVCWFIFRLYWFPLKVLYSSGVVFVYRALSNGCGLHGLFNSLLWILLTLNLYWLYFILKIFYKLVTGSSSDGGDIRESEDEISSSTAYSDSVEEKKKKKKNKNKKKKNT</sequence>
<evidence type="ECO:0000256" key="2">
    <source>
        <dbReference type="ARBA" id="ARBA00004760"/>
    </source>
</evidence>
<accession>A0A818QWC4</accession>
<dbReference type="AlphaFoldDB" id="A0A818QWC4"/>
<comment type="pathway">
    <text evidence="3">Sphingolipid metabolism.</text>
</comment>
<evidence type="ECO:0000256" key="5">
    <source>
        <dbReference type="ARBA" id="ARBA00022989"/>
    </source>
</evidence>
<evidence type="ECO:0000259" key="10">
    <source>
        <dbReference type="PROSITE" id="PS50922"/>
    </source>
</evidence>
<dbReference type="GO" id="GO:0050291">
    <property type="term" value="F:sphingosine N-acyltransferase activity"/>
    <property type="evidence" value="ECO:0007669"/>
    <property type="project" value="InterPro"/>
</dbReference>
<evidence type="ECO:0000313" key="12">
    <source>
        <dbReference type="Proteomes" id="UP000663865"/>
    </source>
</evidence>
<feature type="transmembrane region" description="Helical" evidence="9">
    <location>
        <begin position="244"/>
        <end position="266"/>
    </location>
</feature>
<reference evidence="11" key="1">
    <citation type="submission" date="2021-02" db="EMBL/GenBank/DDBJ databases">
        <authorList>
            <person name="Nowell W R."/>
        </authorList>
    </citation>
    <scope>NUCLEOTIDE SEQUENCE</scope>
</reference>
<dbReference type="UniPathway" id="UPA00222"/>
<evidence type="ECO:0000256" key="9">
    <source>
        <dbReference type="SAM" id="Phobius"/>
    </source>
</evidence>
<evidence type="ECO:0000313" key="11">
    <source>
        <dbReference type="EMBL" id="CAF3644725.1"/>
    </source>
</evidence>
<dbReference type="EMBL" id="CAJNYV010004100">
    <property type="protein sequence ID" value="CAF3644725.1"/>
    <property type="molecule type" value="Genomic_DNA"/>
</dbReference>
<dbReference type="Proteomes" id="UP000663865">
    <property type="component" value="Unassembled WGS sequence"/>
</dbReference>
<dbReference type="PANTHER" id="PTHR12560:SF58">
    <property type="entry name" value="CERAMIDE SYNTHASE 1"/>
    <property type="match status" value="1"/>
</dbReference>
<organism evidence="11 12">
    <name type="scientific">Rotaria socialis</name>
    <dbReference type="NCBI Taxonomy" id="392032"/>
    <lineage>
        <taxon>Eukaryota</taxon>
        <taxon>Metazoa</taxon>
        <taxon>Spiralia</taxon>
        <taxon>Gnathifera</taxon>
        <taxon>Rotifera</taxon>
        <taxon>Eurotatoria</taxon>
        <taxon>Bdelloidea</taxon>
        <taxon>Philodinida</taxon>
        <taxon>Philodinidae</taxon>
        <taxon>Rotaria</taxon>
    </lineage>
</organism>
<feature type="transmembrane region" description="Helical" evidence="9">
    <location>
        <begin position="293"/>
        <end position="313"/>
    </location>
</feature>
<dbReference type="InterPro" id="IPR006634">
    <property type="entry name" value="TLC-dom"/>
</dbReference>
<evidence type="ECO:0000256" key="4">
    <source>
        <dbReference type="ARBA" id="ARBA00022692"/>
    </source>
</evidence>
<dbReference type="SMART" id="SM00724">
    <property type="entry name" value="TLC"/>
    <property type="match status" value="1"/>
</dbReference>
<feature type="compositionally biased region" description="Basic residues" evidence="8">
    <location>
        <begin position="351"/>
        <end position="364"/>
    </location>
</feature>
<protein>
    <recommendedName>
        <fullName evidence="10">TLC domain-containing protein</fullName>
    </recommendedName>
</protein>
<evidence type="ECO:0000256" key="3">
    <source>
        <dbReference type="ARBA" id="ARBA00004991"/>
    </source>
</evidence>
<name>A0A818QWC4_9BILA</name>
<feature type="region of interest" description="Disordered" evidence="8">
    <location>
        <begin position="324"/>
        <end position="364"/>
    </location>
</feature>
<feature type="transmembrane region" description="Helical" evidence="9">
    <location>
        <begin position="207"/>
        <end position="223"/>
    </location>
</feature>
<dbReference type="InterPro" id="IPR016439">
    <property type="entry name" value="Lag1/Lac1-like"/>
</dbReference>
<keyword evidence="4 7" id="KW-0812">Transmembrane</keyword>
<keyword evidence="5 9" id="KW-1133">Transmembrane helix</keyword>
<dbReference type="Pfam" id="PF03798">
    <property type="entry name" value="TRAM_LAG1_CLN8"/>
    <property type="match status" value="1"/>
</dbReference>
<dbReference type="PIRSF" id="PIRSF005225">
    <property type="entry name" value="LAG1_LAC1"/>
    <property type="match status" value="1"/>
</dbReference>
<feature type="transmembrane region" description="Helical" evidence="9">
    <location>
        <begin position="68"/>
        <end position="94"/>
    </location>
</feature>
<evidence type="ECO:0000256" key="8">
    <source>
        <dbReference type="SAM" id="MobiDB-lite"/>
    </source>
</evidence>
<feature type="domain" description="TLC" evidence="10">
    <location>
        <begin position="105"/>
        <end position="321"/>
    </location>
</feature>
<proteinExistence type="predicted"/>
<evidence type="ECO:0000256" key="1">
    <source>
        <dbReference type="ARBA" id="ARBA00004141"/>
    </source>
</evidence>
<comment type="subcellular location">
    <subcellularLocation>
        <location evidence="1">Membrane</location>
        <topology evidence="1">Multi-pass membrane protein</topology>
    </subcellularLocation>
</comment>